<dbReference type="Pfam" id="PF03992">
    <property type="entry name" value="ABM"/>
    <property type="match status" value="1"/>
</dbReference>
<dbReference type="AlphaFoldDB" id="W2SDB0"/>
<dbReference type="Proteomes" id="UP000030752">
    <property type="component" value="Unassembled WGS sequence"/>
</dbReference>
<evidence type="ECO:0000313" key="3">
    <source>
        <dbReference type="Proteomes" id="UP000030752"/>
    </source>
</evidence>
<feature type="domain" description="ABM" evidence="1">
    <location>
        <begin position="14"/>
        <end position="68"/>
    </location>
</feature>
<organism evidence="2 3">
    <name type="scientific">Cyphellophora europaea (strain CBS 101466)</name>
    <name type="common">Phialophora europaea</name>
    <dbReference type="NCBI Taxonomy" id="1220924"/>
    <lineage>
        <taxon>Eukaryota</taxon>
        <taxon>Fungi</taxon>
        <taxon>Dikarya</taxon>
        <taxon>Ascomycota</taxon>
        <taxon>Pezizomycotina</taxon>
        <taxon>Eurotiomycetes</taxon>
        <taxon>Chaetothyriomycetidae</taxon>
        <taxon>Chaetothyriales</taxon>
        <taxon>Cyphellophoraceae</taxon>
        <taxon>Cyphellophora</taxon>
    </lineage>
</organism>
<dbReference type="InterPro" id="IPR007138">
    <property type="entry name" value="ABM_dom"/>
</dbReference>
<dbReference type="eggNOG" id="ENOG502S55M">
    <property type="taxonomic scope" value="Eukaryota"/>
</dbReference>
<evidence type="ECO:0000259" key="1">
    <source>
        <dbReference type="Pfam" id="PF03992"/>
    </source>
</evidence>
<reference evidence="2 3" key="1">
    <citation type="submission" date="2013-03" db="EMBL/GenBank/DDBJ databases">
        <title>The Genome Sequence of Phialophora europaea CBS 101466.</title>
        <authorList>
            <consortium name="The Broad Institute Genomics Platform"/>
            <person name="Cuomo C."/>
            <person name="de Hoog S."/>
            <person name="Gorbushina A."/>
            <person name="Walker B."/>
            <person name="Young S.K."/>
            <person name="Zeng Q."/>
            <person name="Gargeya S."/>
            <person name="Fitzgerald M."/>
            <person name="Haas B."/>
            <person name="Abouelleil A."/>
            <person name="Allen A.W."/>
            <person name="Alvarado L."/>
            <person name="Arachchi H.M."/>
            <person name="Berlin A.M."/>
            <person name="Chapman S.B."/>
            <person name="Gainer-Dewar J."/>
            <person name="Goldberg J."/>
            <person name="Griggs A."/>
            <person name="Gujja S."/>
            <person name="Hansen M."/>
            <person name="Howarth C."/>
            <person name="Imamovic A."/>
            <person name="Ireland A."/>
            <person name="Larimer J."/>
            <person name="McCowan C."/>
            <person name="Murphy C."/>
            <person name="Pearson M."/>
            <person name="Poon T.W."/>
            <person name="Priest M."/>
            <person name="Roberts A."/>
            <person name="Saif S."/>
            <person name="Shea T."/>
            <person name="Sisk P."/>
            <person name="Sykes S."/>
            <person name="Wortman J."/>
            <person name="Nusbaum C."/>
            <person name="Birren B."/>
        </authorList>
    </citation>
    <scope>NUCLEOTIDE SEQUENCE [LARGE SCALE GENOMIC DNA]</scope>
    <source>
        <strain evidence="2 3">CBS 101466</strain>
    </source>
</reference>
<evidence type="ECO:0000313" key="2">
    <source>
        <dbReference type="EMBL" id="ETN46615.1"/>
    </source>
</evidence>
<accession>W2SDB0</accession>
<proteinExistence type="predicted"/>
<name>W2SDB0_CYPE1</name>
<dbReference type="RefSeq" id="XP_008711327.1">
    <property type="nucleotide sequence ID" value="XM_008713105.1"/>
</dbReference>
<keyword evidence="3" id="KW-1185">Reference proteome</keyword>
<protein>
    <recommendedName>
        <fullName evidence="1">ABM domain-containing protein</fullName>
    </recommendedName>
</protein>
<dbReference type="InterPro" id="IPR011008">
    <property type="entry name" value="Dimeric_a/b-barrel"/>
</dbReference>
<dbReference type="SUPFAM" id="SSF54909">
    <property type="entry name" value="Dimeric alpha+beta barrel"/>
    <property type="match status" value="1"/>
</dbReference>
<dbReference type="GeneID" id="19968140"/>
<dbReference type="EMBL" id="KB822711">
    <property type="protein sequence ID" value="ETN46615.1"/>
    <property type="molecule type" value="Genomic_DNA"/>
</dbReference>
<dbReference type="Gene3D" id="3.30.70.100">
    <property type="match status" value="1"/>
</dbReference>
<dbReference type="HOGENOM" id="CLU_147503_0_0_1"/>
<sequence>MASSIPIEGVKTILNVKIFIAPERVEEFYRHFRPAFEAVMAEPQCRYFVVSEDPQNPGTLSWTEGWTEDVQWLMQNQLTKPYYKPYLEATEPMFLKERE</sequence>
<dbReference type="InParanoid" id="W2SDB0"/>
<dbReference type="OrthoDB" id="4126315at2759"/>
<gene>
    <name evidence="2" type="ORF">HMPREF1541_00801</name>
</gene>
<dbReference type="VEuPathDB" id="FungiDB:HMPREF1541_00801"/>